<comment type="subcellular location">
    <subcellularLocation>
        <location evidence="1">Mitochondrion</location>
    </subcellularLocation>
</comment>
<dbReference type="InterPro" id="IPR000754">
    <property type="entry name" value="Ribosomal_uS9"/>
</dbReference>
<name>A0A8J1TC69_OWEFU</name>
<keyword evidence="11" id="KW-1185">Reference proteome</keyword>
<dbReference type="GO" id="GO:0005763">
    <property type="term" value="C:mitochondrial small ribosomal subunit"/>
    <property type="evidence" value="ECO:0007669"/>
    <property type="project" value="TreeGrafter"/>
</dbReference>
<evidence type="ECO:0000256" key="8">
    <source>
        <dbReference type="ARBA" id="ARBA00076042"/>
    </source>
</evidence>
<keyword evidence="6" id="KW-0687">Ribonucleoprotein</keyword>
<dbReference type="Proteomes" id="UP000749559">
    <property type="component" value="Unassembled WGS sequence"/>
</dbReference>
<dbReference type="InterPro" id="IPR014721">
    <property type="entry name" value="Ribsml_uS5_D2-typ_fold_subgr"/>
</dbReference>
<dbReference type="GO" id="GO:0003735">
    <property type="term" value="F:structural constituent of ribosome"/>
    <property type="evidence" value="ECO:0007669"/>
    <property type="project" value="InterPro"/>
</dbReference>
<evidence type="ECO:0000256" key="6">
    <source>
        <dbReference type="ARBA" id="ARBA00023274"/>
    </source>
</evidence>
<evidence type="ECO:0000256" key="1">
    <source>
        <dbReference type="ARBA" id="ARBA00004173"/>
    </source>
</evidence>
<protein>
    <recommendedName>
        <fullName evidence="7">Small ribosomal subunit protein uS9m</fullName>
    </recommendedName>
    <alternativeName>
        <fullName evidence="8">28S ribosomal protein S9, mitochondrial</fullName>
    </alternativeName>
</protein>
<evidence type="ECO:0000256" key="3">
    <source>
        <dbReference type="ARBA" id="ARBA00022946"/>
    </source>
</evidence>
<accession>A0A8J1TC69</accession>
<dbReference type="SUPFAM" id="SSF54211">
    <property type="entry name" value="Ribosomal protein S5 domain 2-like"/>
    <property type="match status" value="1"/>
</dbReference>
<proteinExistence type="inferred from homology"/>
<dbReference type="FunFam" id="3.30.230.10:FF:000035">
    <property type="entry name" value="28S ribosomal protein S9, mitochondrial"/>
    <property type="match status" value="1"/>
</dbReference>
<comment type="caution">
    <text evidence="10">The sequence shown here is derived from an EMBL/GenBank/DDBJ whole genome shotgun (WGS) entry which is preliminary data.</text>
</comment>
<evidence type="ECO:0000256" key="4">
    <source>
        <dbReference type="ARBA" id="ARBA00022980"/>
    </source>
</evidence>
<reference evidence="10" key="1">
    <citation type="submission" date="2022-03" db="EMBL/GenBank/DDBJ databases">
        <authorList>
            <person name="Martin C."/>
        </authorList>
    </citation>
    <scope>NUCLEOTIDE SEQUENCE</scope>
</reference>
<keyword evidence="3" id="KW-0809">Transit peptide</keyword>
<evidence type="ECO:0000313" key="11">
    <source>
        <dbReference type="Proteomes" id="UP000749559"/>
    </source>
</evidence>
<evidence type="ECO:0000256" key="9">
    <source>
        <dbReference type="SAM" id="MobiDB-lite"/>
    </source>
</evidence>
<evidence type="ECO:0000256" key="2">
    <source>
        <dbReference type="ARBA" id="ARBA00005251"/>
    </source>
</evidence>
<feature type="region of interest" description="Disordered" evidence="9">
    <location>
        <begin position="41"/>
        <end position="60"/>
    </location>
</feature>
<dbReference type="GO" id="GO:0006412">
    <property type="term" value="P:translation"/>
    <property type="evidence" value="ECO:0007669"/>
    <property type="project" value="InterPro"/>
</dbReference>
<keyword evidence="5" id="KW-0496">Mitochondrion</keyword>
<evidence type="ECO:0000256" key="5">
    <source>
        <dbReference type="ARBA" id="ARBA00023128"/>
    </source>
</evidence>
<dbReference type="GO" id="GO:0003723">
    <property type="term" value="F:RNA binding"/>
    <property type="evidence" value="ECO:0007669"/>
    <property type="project" value="TreeGrafter"/>
</dbReference>
<sequence length="401" mass="45708">MAAPMQKLSSTLFSPFVRYIRIHEGDARCKISLKNAIRHLASDSSSEGGKETSPISSRKAEKISKAMKAYLERAQKHDEFMKSQVAEFEIGKRHLANIMGADPDHFTQDEIDTAIEYLLPSGLSKQSRPSLKHPEEVFPTKKAAQFDVTGRPYHPFFYTGRPNFYQILHEAALKNDNLVAEETRLRLNKQYTLPTEKLQIGGSRWLTLADLEKVTIEKLTPLDHKRFVSVLERLASHPLSLAEKEFIQQYRQELKQQSMLLEPPKLLQDTDGRHYQEGEGTRKHARAFVRVWEKGTGKVKINDQDLLYFSELSCREQVMFPLTFTEMLGLVDIEVEVGGPGTQAQAGAIRTALSKALVSFVDQPMAEKMRLAGLLSRDVRRKERKKPGQEGARAKFTWKKR</sequence>
<comment type="similarity">
    <text evidence="2">Belongs to the universal ribosomal protein uS9 family.</text>
</comment>
<dbReference type="Pfam" id="PF00380">
    <property type="entry name" value="Ribosomal_S9"/>
    <property type="match status" value="1"/>
</dbReference>
<feature type="region of interest" description="Disordered" evidence="9">
    <location>
        <begin position="380"/>
        <end position="401"/>
    </location>
</feature>
<dbReference type="PANTHER" id="PTHR21569:SF1">
    <property type="entry name" value="SMALL RIBOSOMAL SUBUNIT PROTEIN US9M"/>
    <property type="match status" value="1"/>
</dbReference>
<evidence type="ECO:0000256" key="7">
    <source>
        <dbReference type="ARBA" id="ARBA00039318"/>
    </source>
</evidence>
<gene>
    <name evidence="10" type="ORF">OFUS_LOCUS23188</name>
</gene>
<dbReference type="GO" id="GO:0005743">
    <property type="term" value="C:mitochondrial inner membrane"/>
    <property type="evidence" value="ECO:0007669"/>
    <property type="project" value="UniProtKB-ARBA"/>
</dbReference>
<dbReference type="EMBL" id="CAIIXF020000011">
    <property type="protein sequence ID" value="CAH1799141.1"/>
    <property type="molecule type" value="Genomic_DNA"/>
</dbReference>
<keyword evidence="4" id="KW-0689">Ribosomal protein</keyword>
<evidence type="ECO:0000313" key="10">
    <source>
        <dbReference type="EMBL" id="CAH1799141.1"/>
    </source>
</evidence>
<dbReference type="InterPro" id="IPR020568">
    <property type="entry name" value="Ribosomal_Su5_D2-typ_SF"/>
</dbReference>
<dbReference type="PANTHER" id="PTHR21569">
    <property type="entry name" value="RIBOSOMAL PROTEIN S9"/>
    <property type="match status" value="1"/>
</dbReference>
<dbReference type="OrthoDB" id="10254627at2759"/>
<dbReference type="Gene3D" id="3.30.230.10">
    <property type="match status" value="1"/>
</dbReference>
<organism evidence="10 11">
    <name type="scientific">Owenia fusiformis</name>
    <name type="common">Polychaete worm</name>
    <dbReference type="NCBI Taxonomy" id="6347"/>
    <lineage>
        <taxon>Eukaryota</taxon>
        <taxon>Metazoa</taxon>
        <taxon>Spiralia</taxon>
        <taxon>Lophotrochozoa</taxon>
        <taxon>Annelida</taxon>
        <taxon>Polychaeta</taxon>
        <taxon>Sedentaria</taxon>
        <taxon>Canalipalpata</taxon>
        <taxon>Sabellida</taxon>
        <taxon>Oweniida</taxon>
        <taxon>Oweniidae</taxon>
        <taxon>Owenia</taxon>
    </lineage>
</organism>
<dbReference type="AlphaFoldDB" id="A0A8J1TC69"/>